<organism evidence="2 3">
    <name type="scientific">Porites lobata</name>
    <dbReference type="NCBI Taxonomy" id="104759"/>
    <lineage>
        <taxon>Eukaryota</taxon>
        <taxon>Metazoa</taxon>
        <taxon>Cnidaria</taxon>
        <taxon>Anthozoa</taxon>
        <taxon>Hexacorallia</taxon>
        <taxon>Scleractinia</taxon>
        <taxon>Fungiina</taxon>
        <taxon>Poritidae</taxon>
        <taxon>Porites</taxon>
    </lineage>
</organism>
<evidence type="ECO:0000313" key="3">
    <source>
        <dbReference type="Proteomes" id="UP001159405"/>
    </source>
</evidence>
<gene>
    <name evidence="2" type="ORF">PLOB_00000381</name>
</gene>
<dbReference type="Proteomes" id="UP001159405">
    <property type="component" value="Unassembled WGS sequence"/>
</dbReference>
<comment type="caution">
    <text evidence="2">The sequence shown here is derived from an EMBL/GenBank/DDBJ whole genome shotgun (WGS) entry which is preliminary data.</text>
</comment>
<name>A0ABN8MMY6_9CNID</name>
<evidence type="ECO:0000256" key="1">
    <source>
        <dbReference type="SAM" id="MobiDB-lite"/>
    </source>
</evidence>
<feature type="compositionally biased region" description="Polar residues" evidence="1">
    <location>
        <begin position="25"/>
        <end position="37"/>
    </location>
</feature>
<evidence type="ECO:0000313" key="2">
    <source>
        <dbReference type="EMBL" id="CAH3032307.1"/>
    </source>
</evidence>
<proteinExistence type="predicted"/>
<dbReference type="EMBL" id="CALNXK010000001">
    <property type="protein sequence ID" value="CAH3032307.1"/>
    <property type="molecule type" value="Genomic_DNA"/>
</dbReference>
<accession>A0ABN8MMY6</accession>
<reference evidence="2 3" key="1">
    <citation type="submission" date="2022-05" db="EMBL/GenBank/DDBJ databases">
        <authorList>
            <consortium name="Genoscope - CEA"/>
            <person name="William W."/>
        </authorList>
    </citation>
    <scope>NUCLEOTIDE SEQUENCE [LARGE SCALE GENOMIC DNA]</scope>
</reference>
<keyword evidence="3" id="KW-1185">Reference proteome</keyword>
<sequence length="238" mass="26931">MPRDGFHASNISTPRSLRRFLSDPDLTNSGSPQDRPSFSVETIHISCQSDSYEGTGNRYAGVIIYSCDGKPEWQTANGTRCKSGYLVIMDTGTEKVKKFQQHSPGQVHGAIYRSAFGEECTTRQVNAEGFSVINGEFKNNSSVFNPAKDGYHDEKRTMHPVSARCIEKVIKSWKNAGKSFRNCQNFAVKDLLSDEQEVKPSSIDGTLNRRWNYRMRLFGHDVDDAFWQRLTNQLLISF</sequence>
<feature type="region of interest" description="Disordered" evidence="1">
    <location>
        <begin position="17"/>
        <end position="37"/>
    </location>
</feature>
<protein>
    <submittedName>
        <fullName evidence="2">Uncharacterized protein</fullName>
    </submittedName>
</protein>